<dbReference type="Pfam" id="PF23562">
    <property type="entry name" value="AMP-binding_C_3"/>
    <property type="match status" value="1"/>
</dbReference>
<dbReference type="RefSeq" id="WP_338503839.1">
    <property type="nucleotide sequence ID" value="NZ_CP145607.1"/>
</dbReference>
<dbReference type="EMBL" id="CP145607">
    <property type="protein sequence ID" value="WWM70782.1"/>
    <property type="molecule type" value="Genomic_DNA"/>
</dbReference>
<dbReference type="PANTHER" id="PTHR24096">
    <property type="entry name" value="LONG-CHAIN-FATTY-ACID--COA LIGASE"/>
    <property type="match status" value="1"/>
</dbReference>
<dbReference type="SUPFAM" id="SSF56801">
    <property type="entry name" value="Acetyl-CoA synthetase-like"/>
    <property type="match status" value="1"/>
</dbReference>
<reference evidence="2 3" key="1">
    <citation type="submission" date="2024-02" db="EMBL/GenBank/DDBJ databases">
        <title>Full genome sequence of Sphingomonas kaistensis.</title>
        <authorList>
            <person name="Poletto B.L."/>
            <person name="Silva G."/>
            <person name="Galante D."/>
            <person name="Campos K.R."/>
            <person name="Santos M.B.N."/>
            <person name="Sacchi C.T."/>
        </authorList>
    </citation>
    <scope>NUCLEOTIDE SEQUENCE [LARGE SCALE GENOMIC DNA]</scope>
    <source>
        <strain evidence="2 3">MA4R</strain>
    </source>
</reference>
<organism evidence="2 3">
    <name type="scientific">Sphingomonas kaistensis</name>
    <dbReference type="NCBI Taxonomy" id="298708"/>
    <lineage>
        <taxon>Bacteria</taxon>
        <taxon>Pseudomonadati</taxon>
        <taxon>Pseudomonadota</taxon>
        <taxon>Alphaproteobacteria</taxon>
        <taxon>Sphingomonadales</taxon>
        <taxon>Sphingomonadaceae</taxon>
        <taxon>Sphingomonas</taxon>
    </lineage>
</organism>
<dbReference type="Gene3D" id="3.40.50.12780">
    <property type="entry name" value="N-terminal domain of ligase-like"/>
    <property type="match status" value="1"/>
</dbReference>
<proteinExistence type="predicted"/>
<dbReference type="PANTHER" id="PTHR24096:SF420">
    <property type="entry name" value="LONG-CHAIN-FATTY-ACID--COA LIGASE-RELATED"/>
    <property type="match status" value="1"/>
</dbReference>
<sequence length="605" mass="65093">MTVAEEERVGTDSDWRSAPFRHAEFLPVDLDLNRDADGTIRLTTNHPYQPIDGNLARAFFAMAETKGDAPALAEREPAGEWKATSFRYLARDVRGAAQWMIDHLPPRGVLVIMAENSVAVATMTFAAFATGRILCPVSPAYGVAGGDHARLRHVFAKVKPAAIFLDPKAPYAKALKEIGADCQIISTDPSVFGNAAVAYADAIATEPTPAVDEAVAAVDPSATGSYMMTSGSTGLPKVVEQSLDALAANTAQGIGLIGRAAGWDDEMLDWLPWHHAAGASVLRAGLMLGGTLHIDSGKPAPGLFERSIDNLRSKSVAYFNNVPLGYAMLVDAMDRDQQLRDTFFAKMRLMLYGGAGLPQPVYDRLQQHAVAATGHRVHMTTGYGMTETVSGCCAIHFETDKVGIGLPGPGVDIKLVPNGARYEVRLKGPMLMSGYLDEPEKTAAVFDEDGYYRTGDMAVFHDEAHPEQGLAFAGRMAEEFKLTNGTWVYGGQLREALLKALSPLVTEIVLADDNRPFLTLLVWPKADAPADLLDQLVQRLRDFNAGQQGGSATIRRVAIMTSPPSVDAHEISDKGTINRRAVLDHRSDLVEQLYADTPGPGVGVV</sequence>
<protein>
    <submittedName>
        <fullName evidence="2">AMP-binding protein</fullName>
    </submittedName>
</protein>
<dbReference type="InterPro" id="IPR042099">
    <property type="entry name" value="ANL_N_sf"/>
</dbReference>
<dbReference type="Pfam" id="PF00501">
    <property type="entry name" value="AMP-binding"/>
    <property type="match status" value="1"/>
</dbReference>
<name>A0ABZ2G104_9SPHN</name>
<feature type="domain" description="AMP-dependent synthetase/ligase" evidence="1">
    <location>
        <begin position="61"/>
        <end position="436"/>
    </location>
</feature>
<evidence type="ECO:0000313" key="2">
    <source>
        <dbReference type="EMBL" id="WWM70782.1"/>
    </source>
</evidence>
<evidence type="ECO:0000313" key="3">
    <source>
        <dbReference type="Proteomes" id="UP001382935"/>
    </source>
</evidence>
<dbReference type="PROSITE" id="PS00455">
    <property type="entry name" value="AMP_BINDING"/>
    <property type="match status" value="1"/>
</dbReference>
<keyword evidence="3" id="KW-1185">Reference proteome</keyword>
<dbReference type="InterPro" id="IPR020845">
    <property type="entry name" value="AMP-binding_CS"/>
</dbReference>
<dbReference type="Proteomes" id="UP001382935">
    <property type="component" value="Chromosome"/>
</dbReference>
<gene>
    <name evidence="2" type="ORF">V6R86_08865</name>
</gene>
<dbReference type="InterPro" id="IPR000873">
    <property type="entry name" value="AMP-dep_synth/lig_dom"/>
</dbReference>
<evidence type="ECO:0000259" key="1">
    <source>
        <dbReference type="Pfam" id="PF00501"/>
    </source>
</evidence>
<accession>A0ABZ2G104</accession>